<keyword evidence="4" id="KW-0547">Nucleotide-binding</keyword>
<dbReference type="RefSeq" id="WP_270085156.1">
    <property type="nucleotide sequence ID" value="NZ_CP115300.1"/>
</dbReference>
<evidence type="ECO:0000256" key="2">
    <source>
        <dbReference type="SAM" id="MobiDB-lite"/>
    </source>
</evidence>
<dbReference type="PANTHER" id="PTHR42781">
    <property type="entry name" value="SPERMIDINE/PUTRESCINE IMPORT ATP-BINDING PROTEIN POTA"/>
    <property type="match status" value="1"/>
</dbReference>
<evidence type="ECO:0000256" key="1">
    <source>
        <dbReference type="ARBA" id="ARBA00022448"/>
    </source>
</evidence>
<keyword evidence="5" id="KW-1185">Reference proteome</keyword>
<feature type="region of interest" description="Disordered" evidence="2">
    <location>
        <begin position="150"/>
        <end position="217"/>
    </location>
</feature>
<dbReference type="EMBL" id="CP115300">
    <property type="protein sequence ID" value="WBO67883.1"/>
    <property type="molecule type" value="Genomic_DNA"/>
</dbReference>
<feature type="compositionally biased region" description="Low complexity" evidence="2">
    <location>
        <begin position="175"/>
        <end position="184"/>
    </location>
</feature>
<reference evidence="4 5" key="1">
    <citation type="submission" date="2022-12" db="EMBL/GenBank/DDBJ databases">
        <authorList>
            <person name="Mo P."/>
        </authorList>
    </citation>
    <scope>NUCLEOTIDE SEQUENCE [LARGE SCALE GENOMIC DNA]</scope>
    <source>
        <strain evidence="4 5">HUAS 2-6</strain>
    </source>
</reference>
<dbReference type="PANTHER" id="PTHR42781:SF4">
    <property type="entry name" value="SPERMIDINE_PUTRESCINE IMPORT ATP-BINDING PROTEIN POTA"/>
    <property type="match status" value="1"/>
</dbReference>
<proteinExistence type="predicted"/>
<evidence type="ECO:0000313" key="4">
    <source>
        <dbReference type="EMBL" id="WBO67883.1"/>
    </source>
</evidence>
<feature type="domain" description="ABC transporter" evidence="3">
    <location>
        <begin position="1"/>
        <end position="68"/>
    </location>
</feature>
<dbReference type="InterPro" id="IPR050093">
    <property type="entry name" value="ABC_SmlMolc_Importer"/>
</dbReference>
<dbReference type="SUPFAM" id="SSF52540">
    <property type="entry name" value="P-loop containing nucleoside triphosphate hydrolases"/>
    <property type="match status" value="1"/>
</dbReference>
<dbReference type="InterPro" id="IPR003439">
    <property type="entry name" value="ABC_transporter-like_ATP-bd"/>
</dbReference>
<dbReference type="Gene3D" id="3.40.50.300">
    <property type="entry name" value="P-loop containing nucleotide triphosphate hydrolases"/>
    <property type="match status" value="1"/>
</dbReference>
<dbReference type="InterPro" id="IPR027417">
    <property type="entry name" value="P-loop_NTPase"/>
</dbReference>
<name>A0ABY7PB98_9ACTN</name>
<evidence type="ECO:0000313" key="5">
    <source>
        <dbReference type="Proteomes" id="UP001212326"/>
    </source>
</evidence>
<sequence length="217" mass="22462">MTVDDGALACVLGSSGCGKSTLLRVVAGFHSATQGRVTLHGRLLDDGATRVPAERRRIGCVPQEGALPAPDRDLPSRRSFDGGAIPTKERPVVQIQNWVARISVPVGRSSSVATSSVLAGRVTIAKAVPSPGRISGRAPRPRTAILRAPGERATSSTAYGTCAREARTEVRTSVTPTTAAAAPAETGFQRPQAIGVQPRARVESHEDQGEADQGGGG</sequence>
<keyword evidence="4" id="KW-0067">ATP-binding</keyword>
<accession>A0ABY7PB98</accession>
<dbReference type="Pfam" id="PF00005">
    <property type="entry name" value="ABC_tran"/>
    <property type="match status" value="1"/>
</dbReference>
<dbReference type="GO" id="GO:0005524">
    <property type="term" value="F:ATP binding"/>
    <property type="evidence" value="ECO:0007669"/>
    <property type="project" value="UniProtKB-KW"/>
</dbReference>
<dbReference type="Proteomes" id="UP001212326">
    <property type="component" value="Chromosome"/>
</dbReference>
<keyword evidence="1" id="KW-0813">Transport</keyword>
<organism evidence="4 5">
    <name type="scientific">Streptomyces camelliae</name>
    <dbReference type="NCBI Taxonomy" id="3004093"/>
    <lineage>
        <taxon>Bacteria</taxon>
        <taxon>Bacillati</taxon>
        <taxon>Actinomycetota</taxon>
        <taxon>Actinomycetes</taxon>
        <taxon>Kitasatosporales</taxon>
        <taxon>Streptomycetaceae</taxon>
        <taxon>Streptomyces</taxon>
    </lineage>
</organism>
<gene>
    <name evidence="4" type="ORF">O1G22_36235</name>
</gene>
<evidence type="ECO:0000259" key="3">
    <source>
        <dbReference type="Pfam" id="PF00005"/>
    </source>
</evidence>
<protein>
    <submittedName>
        <fullName evidence="4">ATP-binding cassette domain-containing protein</fullName>
    </submittedName>
</protein>